<accession>A0ABR3ND88</accession>
<evidence type="ECO:0000313" key="1">
    <source>
        <dbReference type="EMBL" id="KAL1274824.1"/>
    </source>
</evidence>
<dbReference type="EMBL" id="JAYMGO010000005">
    <property type="protein sequence ID" value="KAL1274824.1"/>
    <property type="molecule type" value="Genomic_DNA"/>
</dbReference>
<keyword evidence="2" id="KW-1185">Reference proteome</keyword>
<gene>
    <name evidence="1" type="ORF">QQF64_027638</name>
</gene>
<sequence length="201" mass="22762">MQLRLLQPRTYSPQPLLSVPKDLLSSFSTRSLSHSFLPLSACCPGLNFLCTRTLLFQKQLKEQPKTQRETEHCTMTVSLNCIAPAQTDIMCFGEKMHVCFSPCLYMRVCRGQLPTGAKNEQHLSMCDVMRVFCIQYSSSRVSCACFTHPVMSCDTSLYMHTEISTPSYWNLDDALHREEKVECGTPPSPFFYQAIGSPRPS</sequence>
<comment type="caution">
    <text evidence="1">The sequence shown here is derived from an EMBL/GenBank/DDBJ whole genome shotgun (WGS) entry which is preliminary data.</text>
</comment>
<protein>
    <submittedName>
        <fullName evidence="1">Uncharacterized protein</fullName>
    </submittedName>
</protein>
<dbReference type="Proteomes" id="UP001558613">
    <property type="component" value="Unassembled WGS sequence"/>
</dbReference>
<organism evidence="1 2">
    <name type="scientific">Cirrhinus molitorella</name>
    <name type="common">mud carp</name>
    <dbReference type="NCBI Taxonomy" id="172907"/>
    <lineage>
        <taxon>Eukaryota</taxon>
        <taxon>Metazoa</taxon>
        <taxon>Chordata</taxon>
        <taxon>Craniata</taxon>
        <taxon>Vertebrata</taxon>
        <taxon>Euteleostomi</taxon>
        <taxon>Actinopterygii</taxon>
        <taxon>Neopterygii</taxon>
        <taxon>Teleostei</taxon>
        <taxon>Ostariophysi</taxon>
        <taxon>Cypriniformes</taxon>
        <taxon>Cyprinidae</taxon>
        <taxon>Labeoninae</taxon>
        <taxon>Labeonini</taxon>
        <taxon>Cirrhinus</taxon>
    </lineage>
</organism>
<proteinExistence type="predicted"/>
<evidence type="ECO:0000313" key="2">
    <source>
        <dbReference type="Proteomes" id="UP001558613"/>
    </source>
</evidence>
<name>A0ABR3ND88_9TELE</name>
<reference evidence="1 2" key="1">
    <citation type="submission" date="2023-09" db="EMBL/GenBank/DDBJ databases">
        <authorList>
            <person name="Wang M."/>
        </authorList>
    </citation>
    <scope>NUCLEOTIDE SEQUENCE [LARGE SCALE GENOMIC DNA]</scope>
    <source>
        <strain evidence="1">GT-2023</strain>
        <tissue evidence="1">Liver</tissue>
    </source>
</reference>